<accession>A0A7W6A0G0</accession>
<evidence type="ECO:0000313" key="1">
    <source>
        <dbReference type="EMBL" id="MBB3862302.1"/>
    </source>
</evidence>
<gene>
    <name evidence="1" type="ORF">GGQ88_003602</name>
</gene>
<dbReference type="EMBL" id="JACICY010000012">
    <property type="protein sequence ID" value="MBB3862302.1"/>
    <property type="molecule type" value="Genomic_DNA"/>
</dbReference>
<organism evidence="1 2">
    <name type="scientific">Novosphingobium hassiacum</name>
    <dbReference type="NCBI Taxonomy" id="173676"/>
    <lineage>
        <taxon>Bacteria</taxon>
        <taxon>Pseudomonadati</taxon>
        <taxon>Pseudomonadota</taxon>
        <taxon>Alphaproteobacteria</taxon>
        <taxon>Sphingomonadales</taxon>
        <taxon>Sphingomonadaceae</taxon>
        <taxon>Novosphingobium</taxon>
    </lineage>
</organism>
<protein>
    <submittedName>
        <fullName evidence="1">Uncharacterized protein</fullName>
    </submittedName>
</protein>
<dbReference type="Proteomes" id="UP000562395">
    <property type="component" value="Unassembled WGS sequence"/>
</dbReference>
<name>A0A7W6A0G0_9SPHN</name>
<sequence length="84" mass="9441">MIITTDTPVWDTPSGMGGTFTVTLLEDDPASPTVLARVCYGRLDEAGRYHPWREWDGYTFLVARTELANPRRFADPTPPYRPPG</sequence>
<dbReference type="AlphaFoldDB" id="A0A7W6A0G0"/>
<proteinExistence type="predicted"/>
<evidence type="ECO:0000313" key="2">
    <source>
        <dbReference type="Proteomes" id="UP000562395"/>
    </source>
</evidence>
<dbReference type="RefSeq" id="WP_183614803.1">
    <property type="nucleotide sequence ID" value="NZ_JACICY010000012.1"/>
</dbReference>
<reference evidence="1 2" key="1">
    <citation type="submission" date="2020-08" db="EMBL/GenBank/DDBJ databases">
        <title>Genomic Encyclopedia of Type Strains, Phase IV (KMG-IV): sequencing the most valuable type-strain genomes for metagenomic binning, comparative biology and taxonomic classification.</title>
        <authorList>
            <person name="Goeker M."/>
        </authorList>
    </citation>
    <scope>NUCLEOTIDE SEQUENCE [LARGE SCALE GENOMIC DNA]</scope>
    <source>
        <strain evidence="1 2">DSM 14552</strain>
    </source>
</reference>
<keyword evidence="2" id="KW-1185">Reference proteome</keyword>
<comment type="caution">
    <text evidence="1">The sequence shown here is derived from an EMBL/GenBank/DDBJ whole genome shotgun (WGS) entry which is preliminary data.</text>
</comment>